<accession>A0A923LNL1</accession>
<comment type="caution">
    <text evidence="2">The sequence shown here is derived from an EMBL/GenBank/DDBJ whole genome shotgun (WGS) entry which is preliminary data.</text>
</comment>
<keyword evidence="1" id="KW-0472">Membrane</keyword>
<keyword evidence="3" id="KW-1185">Reference proteome</keyword>
<protein>
    <recommendedName>
        <fullName evidence="4">Type II secretion system protein GspF domain-containing protein</fullName>
    </recommendedName>
</protein>
<feature type="transmembrane region" description="Helical" evidence="1">
    <location>
        <begin position="240"/>
        <end position="257"/>
    </location>
</feature>
<evidence type="ECO:0000313" key="2">
    <source>
        <dbReference type="EMBL" id="MBC5714033.1"/>
    </source>
</evidence>
<dbReference type="EMBL" id="JACOPH010000004">
    <property type="protein sequence ID" value="MBC5714033.1"/>
    <property type="molecule type" value="Genomic_DNA"/>
</dbReference>
<proteinExistence type="predicted"/>
<feature type="transmembrane region" description="Helical" evidence="1">
    <location>
        <begin position="400"/>
        <end position="424"/>
    </location>
</feature>
<dbReference type="PANTHER" id="PTHR35007:SF2">
    <property type="entry name" value="PILUS ASSEMBLE PROTEIN"/>
    <property type="match status" value="1"/>
</dbReference>
<evidence type="ECO:0008006" key="4">
    <source>
        <dbReference type="Google" id="ProtNLM"/>
    </source>
</evidence>
<feature type="transmembrane region" description="Helical" evidence="1">
    <location>
        <begin position="30"/>
        <end position="48"/>
    </location>
</feature>
<organism evidence="2 3">
    <name type="scientific">Roseburia zhanii</name>
    <dbReference type="NCBI Taxonomy" id="2763064"/>
    <lineage>
        <taxon>Bacteria</taxon>
        <taxon>Bacillati</taxon>
        <taxon>Bacillota</taxon>
        <taxon>Clostridia</taxon>
        <taxon>Lachnospirales</taxon>
        <taxon>Lachnospiraceae</taxon>
        <taxon>Roseburia</taxon>
    </lineage>
</organism>
<dbReference type="PANTHER" id="PTHR35007">
    <property type="entry name" value="INTEGRAL MEMBRANE PROTEIN-RELATED"/>
    <property type="match status" value="1"/>
</dbReference>
<name>A0A923LNL1_9FIRM</name>
<sequence length="426" mass="48014">MILCGVVSVLLLAGALLLRRYPVFQKIKKAYAILAAFAVLGFLSGLSGRMDSGQKEQLVRNPPGEGELETEAVFYVEEDETEYEMMLSIPEWKYRASEETAYLTAAVKEIDATFCGGNQSLEEIRHDPHIQKSYQNGVVKAEWAFSDGAVISSEGKIDQEALKEIPHQIEATVVLSCGEQKENYEFTFCVIPLQKNKKERLIADIKEQVAEAEPTQKTVALPEYADGKKIIWKQKTQTRAVEILIFGILAAVTVVYTEREQKIRQAQKTKRRLLLEYPEFVGKLSLLLGAGMTISGALRKIDQMHQSGKKHLKEEPSGVYVPLHQMICEMENGMSEVRAYQEFAKRCDLQPYRKLVSLLVSGQKIGNRNLMDKLEEEAERVFLERKNTARKLGEEASTKLLIPMMLMLMVVMGIVIVPAFLSIYGI</sequence>
<evidence type="ECO:0000256" key="1">
    <source>
        <dbReference type="SAM" id="Phobius"/>
    </source>
</evidence>
<keyword evidence="1" id="KW-1133">Transmembrane helix</keyword>
<keyword evidence="1" id="KW-0812">Transmembrane</keyword>
<dbReference type="RefSeq" id="WP_186866797.1">
    <property type="nucleotide sequence ID" value="NZ_JACOPH010000004.1"/>
</dbReference>
<dbReference type="AlphaFoldDB" id="A0A923LNL1"/>
<gene>
    <name evidence="2" type="ORF">H8S17_07395</name>
</gene>
<evidence type="ECO:0000313" key="3">
    <source>
        <dbReference type="Proteomes" id="UP000606720"/>
    </source>
</evidence>
<dbReference type="Proteomes" id="UP000606720">
    <property type="component" value="Unassembled WGS sequence"/>
</dbReference>
<reference evidence="2" key="1">
    <citation type="submission" date="2020-08" db="EMBL/GenBank/DDBJ databases">
        <title>Genome public.</title>
        <authorList>
            <person name="Liu C."/>
            <person name="Sun Q."/>
        </authorList>
    </citation>
    <scope>NUCLEOTIDE SEQUENCE</scope>
    <source>
        <strain evidence="2">BX1005</strain>
    </source>
</reference>